<dbReference type="Pfam" id="PF00415">
    <property type="entry name" value="RCC1"/>
    <property type="match status" value="2"/>
</dbReference>
<dbReference type="Proteomes" id="UP000321046">
    <property type="component" value="Unassembled WGS sequence"/>
</dbReference>
<dbReference type="InterPro" id="IPR009091">
    <property type="entry name" value="RCC1/BLIP-II"/>
</dbReference>
<evidence type="ECO:0000313" key="1">
    <source>
        <dbReference type="EMBL" id="TXD33233.1"/>
    </source>
</evidence>
<keyword evidence="1" id="KW-0723">Serine/threonine-protein kinase</keyword>
<name>A0A5C6WW19_9DELT</name>
<reference evidence="1 2" key="1">
    <citation type="submission" date="2019-08" db="EMBL/GenBank/DDBJ databases">
        <title>Bradymonadales sp. TMQ2.</title>
        <authorList>
            <person name="Liang Q."/>
        </authorList>
    </citation>
    <scope>NUCLEOTIDE SEQUENCE [LARGE SCALE GENOMIC DNA]</scope>
    <source>
        <strain evidence="1 2">TMQ2</strain>
    </source>
</reference>
<gene>
    <name evidence="1" type="ORF">FRC96_16020</name>
</gene>
<dbReference type="PANTHER" id="PTHR45982">
    <property type="entry name" value="REGULATOR OF CHROMOSOME CONDENSATION"/>
    <property type="match status" value="1"/>
</dbReference>
<dbReference type="GO" id="GO:0004674">
    <property type="term" value="F:protein serine/threonine kinase activity"/>
    <property type="evidence" value="ECO:0007669"/>
    <property type="project" value="UniProtKB-KW"/>
</dbReference>
<dbReference type="SUPFAM" id="SSF50985">
    <property type="entry name" value="RCC1/BLIP-II"/>
    <property type="match status" value="1"/>
</dbReference>
<feature type="non-terminal residue" evidence="1">
    <location>
        <position position="1"/>
    </location>
</feature>
<dbReference type="InterPro" id="IPR000408">
    <property type="entry name" value="Reg_chr_condens"/>
</dbReference>
<keyword evidence="1" id="KW-0418">Kinase</keyword>
<dbReference type="GO" id="GO:0005085">
    <property type="term" value="F:guanyl-nucleotide exchange factor activity"/>
    <property type="evidence" value="ECO:0007669"/>
    <property type="project" value="TreeGrafter"/>
</dbReference>
<dbReference type="GO" id="GO:0005737">
    <property type="term" value="C:cytoplasm"/>
    <property type="evidence" value="ECO:0007669"/>
    <property type="project" value="TreeGrafter"/>
</dbReference>
<dbReference type="EMBL" id="VOSL01000086">
    <property type="protein sequence ID" value="TXD33233.1"/>
    <property type="molecule type" value="Genomic_DNA"/>
</dbReference>
<organism evidence="1 2">
    <name type="scientific">Lujinxingia vulgaris</name>
    <dbReference type="NCBI Taxonomy" id="2600176"/>
    <lineage>
        <taxon>Bacteria</taxon>
        <taxon>Deltaproteobacteria</taxon>
        <taxon>Bradymonadales</taxon>
        <taxon>Lujinxingiaceae</taxon>
        <taxon>Lujinxingia</taxon>
    </lineage>
</organism>
<evidence type="ECO:0000313" key="2">
    <source>
        <dbReference type="Proteomes" id="UP000321046"/>
    </source>
</evidence>
<protein>
    <submittedName>
        <fullName evidence="1">Serine/threonine protein kinase</fullName>
    </submittedName>
</protein>
<keyword evidence="1" id="KW-0808">Transferase</keyword>
<proteinExistence type="predicted"/>
<accession>A0A5C6WW19</accession>
<dbReference type="AlphaFoldDB" id="A0A5C6WW19"/>
<sequence>YCWGSTIYGQLGHSSASDVSFVSNLPNVQHISAGTDHTCAIADGVAYCWGDENRGKLGHSSSNTVPNAVSGGHNDWTDIAAGNEHTCGIAAGTLFCWGHNLVGQLGRGGLGGATPTEVDWAFAR</sequence>
<dbReference type="PANTHER" id="PTHR45982:SF1">
    <property type="entry name" value="REGULATOR OF CHROMOSOME CONDENSATION"/>
    <property type="match status" value="1"/>
</dbReference>
<dbReference type="Gene3D" id="2.130.10.30">
    <property type="entry name" value="Regulator of chromosome condensation 1/beta-lactamase-inhibitor protein II"/>
    <property type="match status" value="1"/>
</dbReference>
<comment type="caution">
    <text evidence="1">The sequence shown here is derived from an EMBL/GenBank/DDBJ whole genome shotgun (WGS) entry which is preliminary data.</text>
</comment>
<dbReference type="InterPro" id="IPR051553">
    <property type="entry name" value="Ran_GTPase-activating"/>
</dbReference>
<dbReference type="PROSITE" id="PS50012">
    <property type="entry name" value="RCC1_3"/>
    <property type="match status" value="2"/>
</dbReference>